<feature type="chain" id="PRO_5045260672" evidence="1">
    <location>
        <begin position="28"/>
        <end position="138"/>
    </location>
</feature>
<evidence type="ECO:0000256" key="1">
    <source>
        <dbReference type="SAM" id="SignalP"/>
    </source>
</evidence>
<sequence length="138" mass="14495">MSARFWRSLTAVGLAVVAAATGAVATAAPAGAAAYGGQCGAGYEWIQSRFLDGGTVYLTYNASNGYNCVVTIRDDPGSAVYMNAFVKRSTEDAWVRDPGNYTTYAGPVYTYARSQCVDWGGTIYGVSNQVVVTRSACG</sequence>
<evidence type="ECO:0000313" key="3">
    <source>
        <dbReference type="Proteomes" id="UP001596540"/>
    </source>
</evidence>
<evidence type="ECO:0000313" key="2">
    <source>
        <dbReference type="EMBL" id="MFC7328830.1"/>
    </source>
</evidence>
<name>A0ABW2KI71_9ACTN</name>
<keyword evidence="1" id="KW-0732">Signal</keyword>
<dbReference type="Proteomes" id="UP001596540">
    <property type="component" value="Unassembled WGS sequence"/>
</dbReference>
<reference evidence="3" key="1">
    <citation type="journal article" date="2019" name="Int. J. Syst. Evol. Microbiol.">
        <title>The Global Catalogue of Microorganisms (GCM) 10K type strain sequencing project: providing services to taxonomists for standard genome sequencing and annotation.</title>
        <authorList>
            <consortium name="The Broad Institute Genomics Platform"/>
            <consortium name="The Broad Institute Genome Sequencing Center for Infectious Disease"/>
            <person name="Wu L."/>
            <person name="Ma J."/>
        </authorList>
    </citation>
    <scope>NUCLEOTIDE SEQUENCE [LARGE SCALE GENOMIC DNA]</scope>
    <source>
        <strain evidence="3">CGMCC 4.7382</strain>
    </source>
</reference>
<dbReference type="RefSeq" id="WP_379871487.1">
    <property type="nucleotide sequence ID" value="NZ_JBHTBH010000006.1"/>
</dbReference>
<dbReference type="EMBL" id="JBHTBH010000006">
    <property type="protein sequence ID" value="MFC7328830.1"/>
    <property type="molecule type" value="Genomic_DNA"/>
</dbReference>
<keyword evidence="3" id="KW-1185">Reference proteome</keyword>
<feature type="signal peptide" evidence="1">
    <location>
        <begin position="1"/>
        <end position="27"/>
    </location>
</feature>
<comment type="caution">
    <text evidence="2">The sequence shown here is derived from an EMBL/GenBank/DDBJ whole genome shotgun (WGS) entry which is preliminary data.</text>
</comment>
<proteinExistence type="predicted"/>
<organism evidence="2 3">
    <name type="scientific">Marinactinospora rubrisoli</name>
    <dbReference type="NCBI Taxonomy" id="2715399"/>
    <lineage>
        <taxon>Bacteria</taxon>
        <taxon>Bacillati</taxon>
        <taxon>Actinomycetota</taxon>
        <taxon>Actinomycetes</taxon>
        <taxon>Streptosporangiales</taxon>
        <taxon>Nocardiopsidaceae</taxon>
        <taxon>Marinactinospora</taxon>
    </lineage>
</organism>
<accession>A0ABW2KI71</accession>
<gene>
    <name evidence="2" type="ORF">ACFQRF_13855</name>
</gene>
<protein>
    <submittedName>
        <fullName evidence="2">Spore-associated protein A</fullName>
    </submittedName>
</protein>